<name>A0ABD3H249_9MARC</name>
<dbReference type="InterPro" id="IPR036388">
    <property type="entry name" value="WH-like_DNA-bd_sf"/>
</dbReference>
<evidence type="ECO:0000256" key="2">
    <source>
        <dbReference type="ARBA" id="ARBA00022679"/>
    </source>
</evidence>
<reference evidence="7 8" key="1">
    <citation type="submission" date="2024-09" db="EMBL/GenBank/DDBJ databases">
        <title>Chromosome-scale assembly of Riccia sorocarpa.</title>
        <authorList>
            <person name="Paukszto L."/>
        </authorList>
    </citation>
    <scope>NUCLEOTIDE SEQUENCE [LARGE SCALE GENOMIC DNA]</scope>
    <source>
        <strain evidence="7">LP-2024</strain>
        <tissue evidence="7">Aerial parts of the thallus</tissue>
    </source>
</reference>
<dbReference type="Pfam" id="PF00891">
    <property type="entry name" value="Methyltransf_2"/>
    <property type="match status" value="1"/>
</dbReference>
<evidence type="ECO:0000259" key="6">
    <source>
        <dbReference type="Pfam" id="PF08100"/>
    </source>
</evidence>
<evidence type="ECO:0000313" key="8">
    <source>
        <dbReference type="Proteomes" id="UP001633002"/>
    </source>
</evidence>
<dbReference type="Gene3D" id="1.10.10.10">
    <property type="entry name" value="Winged helix-like DNA-binding domain superfamily/Winged helix DNA-binding domain"/>
    <property type="match status" value="1"/>
</dbReference>
<dbReference type="EMBL" id="JBJQOH010000006">
    <property type="protein sequence ID" value="KAL3685011.1"/>
    <property type="molecule type" value="Genomic_DNA"/>
</dbReference>
<dbReference type="Proteomes" id="UP001633002">
    <property type="component" value="Unassembled WGS sequence"/>
</dbReference>
<feature type="domain" description="O-methyltransferase C-terminal" evidence="5">
    <location>
        <begin position="142"/>
        <end position="344"/>
    </location>
</feature>
<keyword evidence="8" id="KW-1185">Reference proteome</keyword>
<dbReference type="InterPro" id="IPR001077">
    <property type="entry name" value="COMT_C"/>
</dbReference>
<dbReference type="PROSITE" id="PS51683">
    <property type="entry name" value="SAM_OMT_II"/>
    <property type="match status" value="1"/>
</dbReference>
<dbReference type="Pfam" id="PF08100">
    <property type="entry name" value="Dimerisation"/>
    <property type="match status" value="1"/>
</dbReference>
<dbReference type="InterPro" id="IPR029063">
    <property type="entry name" value="SAM-dependent_MTases_sf"/>
</dbReference>
<protein>
    <submittedName>
        <fullName evidence="7">Uncharacterized protein</fullName>
    </submittedName>
</protein>
<evidence type="ECO:0000259" key="5">
    <source>
        <dbReference type="Pfam" id="PF00891"/>
    </source>
</evidence>
<dbReference type="AlphaFoldDB" id="A0ABD3H249"/>
<feature type="active site" description="Proton acceptor" evidence="4">
    <location>
        <position position="270"/>
    </location>
</feature>
<dbReference type="GO" id="GO:0032259">
    <property type="term" value="P:methylation"/>
    <property type="evidence" value="ECO:0007669"/>
    <property type="project" value="UniProtKB-KW"/>
</dbReference>
<keyword evidence="3" id="KW-0949">S-adenosyl-L-methionine</keyword>
<evidence type="ECO:0000256" key="4">
    <source>
        <dbReference type="PIRSR" id="PIRSR005739-1"/>
    </source>
</evidence>
<dbReference type="InterPro" id="IPR012967">
    <property type="entry name" value="COMT_dimerisation"/>
</dbReference>
<dbReference type="Gene3D" id="3.40.50.150">
    <property type="entry name" value="Vaccinia Virus protein VP39"/>
    <property type="match status" value="1"/>
</dbReference>
<sequence>MEQSVNEIGHEDDSSLGLIRAMHVCQPFSLPFVVRALIKLGVPDILVEAGPHVELTATEIASRIVTPSGRAPDPGNLDRLLRVLASHNFLHASLNSENHDEMKYALSLGGGLQYFANNNGRSLAPNLMLSTAPVSMPSFQFLHETVLDPSVEPVVQAFGMKTWEYAQKHPEELGNLVDRAMGGTSALVMPILLEKYTGFEGLGILVDVGGGTGETLALILSKYPQLRGINFDQPHVLSKGVRVTGLEHVGGSFLETCPQGDAVFMKWILHNWSDEDCVCILKNVYKALPPHGKVVNLDVVLPEVVDSSLKSQCGFKFDVMMMTYFQGKERSLSQFRKIAADAGFMRVEIVAAVAELTLLEFHKS</sequence>
<proteinExistence type="predicted"/>
<accession>A0ABD3H249</accession>
<keyword evidence="1" id="KW-0489">Methyltransferase</keyword>
<feature type="domain" description="O-methyltransferase dimerisation" evidence="6">
    <location>
        <begin position="22"/>
        <end position="104"/>
    </location>
</feature>
<dbReference type="SUPFAM" id="SSF53335">
    <property type="entry name" value="S-adenosyl-L-methionine-dependent methyltransferases"/>
    <property type="match status" value="1"/>
</dbReference>
<dbReference type="PANTHER" id="PTHR11746">
    <property type="entry name" value="O-METHYLTRANSFERASE"/>
    <property type="match status" value="1"/>
</dbReference>
<gene>
    <name evidence="7" type="ORF">R1sor_003033</name>
</gene>
<dbReference type="SUPFAM" id="SSF46785">
    <property type="entry name" value="Winged helix' DNA-binding domain"/>
    <property type="match status" value="1"/>
</dbReference>
<evidence type="ECO:0000313" key="7">
    <source>
        <dbReference type="EMBL" id="KAL3685011.1"/>
    </source>
</evidence>
<dbReference type="InterPro" id="IPR016461">
    <property type="entry name" value="COMT-like"/>
</dbReference>
<evidence type="ECO:0000256" key="1">
    <source>
        <dbReference type="ARBA" id="ARBA00022603"/>
    </source>
</evidence>
<dbReference type="GO" id="GO:0008168">
    <property type="term" value="F:methyltransferase activity"/>
    <property type="evidence" value="ECO:0007669"/>
    <property type="project" value="UniProtKB-KW"/>
</dbReference>
<organism evidence="7 8">
    <name type="scientific">Riccia sorocarpa</name>
    <dbReference type="NCBI Taxonomy" id="122646"/>
    <lineage>
        <taxon>Eukaryota</taxon>
        <taxon>Viridiplantae</taxon>
        <taxon>Streptophyta</taxon>
        <taxon>Embryophyta</taxon>
        <taxon>Marchantiophyta</taxon>
        <taxon>Marchantiopsida</taxon>
        <taxon>Marchantiidae</taxon>
        <taxon>Marchantiales</taxon>
        <taxon>Ricciaceae</taxon>
        <taxon>Riccia</taxon>
    </lineage>
</organism>
<comment type="caution">
    <text evidence="7">The sequence shown here is derived from an EMBL/GenBank/DDBJ whole genome shotgun (WGS) entry which is preliminary data.</text>
</comment>
<keyword evidence="2" id="KW-0808">Transferase</keyword>
<dbReference type="PIRSF" id="PIRSF005739">
    <property type="entry name" value="O-mtase"/>
    <property type="match status" value="1"/>
</dbReference>
<dbReference type="InterPro" id="IPR036390">
    <property type="entry name" value="WH_DNA-bd_sf"/>
</dbReference>
<evidence type="ECO:0000256" key="3">
    <source>
        <dbReference type="ARBA" id="ARBA00022691"/>
    </source>
</evidence>